<dbReference type="GeneID" id="54454926"/>
<dbReference type="AlphaFoldDB" id="A0A6A6YSS9"/>
<reference evidence="4" key="3">
    <citation type="submission" date="2025-04" db="UniProtKB">
        <authorList>
            <consortium name="RefSeq"/>
        </authorList>
    </citation>
    <scope>IDENTIFICATION</scope>
    <source>
        <strain evidence="4">CBS 304.34</strain>
    </source>
</reference>
<dbReference type="OrthoDB" id="10254945at2759"/>
<name>A0A6A6YSS9_9PEZI</name>
<keyword evidence="3" id="KW-1185">Reference proteome</keyword>
<proteinExistence type="predicted"/>
<evidence type="ECO:0000313" key="3">
    <source>
        <dbReference type="Proteomes" id="UP000504636"/>
    </source>
</evidence>
<dbReference type="EMBL" id="MU003698">
    <property type="protein sequence ID" value="KAF2811972.1"/>
    <property type="molecule type" value="Genomic_DNA"/>
</dbReference>
<evidence type="ECO:0000256" key="1">
    <source>
        <dbReference type="SAM" id="MobiDB-lite"/>
    </source>
</evidence>
<gene>
    <name evidence="2 4" type="ORF">BDZ99DRAFT_284659</name>
</gene>
<reference evidence="2 4" key="1">
    <citation type="journal article" date="2020" name="Stud. Mycol.">
        <title>101 Dothideomycetes genomes: a test case for predicting lifestyles and emergence of pathogens.</title>
        <authorList>
            <person name="Haridas S."/>
            <person name="Albert R."/>
            <person name="Binder M."/>
            <person name="Bloem J."/>
            <person name="Labutti K."/>
            <person name="Salamov A."/>
            <person name="Andreopoulos B."/>
            <person name="Baker S."/>
            <person name="Barry K."/>
            <person name="Bills G."/>
            <person name="Bluhm B."/>
            <person name="Cannon C."/>
            <person name="Castanera R."/>
            <person name="Culley D."/>
            <person name="Daum C."/>
            <person name="Ezra D."/>
            <person name="Gonzalez J."/>
            <person name="Henrissat B."/>
            <person name="Kuo A."/>
            <person name="Liang C."/>
            <person name="Lipzen A."/>
            <person name="Lutzoni F."/>
            <person name="Magnuson J."/>
            <person name="Mondo S."/>
            <person name="Nolan M."/>
            <person name="Ohm R."/>
            <person name="Pangilinan J."/>
            <person name="Park H.-J."/>
            <person name="Ramirez L."/>
            <person name="Alfaro M."/>
            <person name="Sun H."/>
            <person name="Tritt A."/>
            <person name="Yoshinaga Y."/>
            <person name="Zwiers L.-H."/>
            <person name="Turgeon B."/>
            <person name="Goodwin S."/>
            <person name="Spatafora J."/>
            <person name="Crous P."/>
            <person name="Grigoriev I."/>
        </authorList>
    </citation>
    <scope>NUCLEOTIDE SEQUENCE</scope>
    <source>
        <strain evidence="2 4">CBS 304.34</strain>
    </source>
</reference>
<dbReference type="RefSeq" id="XP_033578936.1">
    <property type="nucleotide sequence ID" value="XM_033714033.1"/>
</dbReference>
<evidence type="ECO:0000313" key="2">
    <source>
        <dbReference type="EMBL" id="KAF2811972.1"/>
    </source>
</evidence>
<accession>A0A6A6YSS9</accession>
<feature type="region of interest" description="Disordered" evidence="1">
    <location>
        <begin position="227"/>
        <end position="296"/>
    </location>
</feature>
<reference evidence="4" key="2">
    <citation type="submission" date="2020-04" db="EMBL/GenBank/DDBJ databases">
        <authorList>
            <consortium name="NCBI Genome Project"/>
        </authorList>
    </citation>
    <scope>NUCLEOTIDE SEQUENCE</scope>
    <source>
        <strain evidence="4">CBS 304.34</strain>
    </source>
</reference>
<organism evidence="2">
    <name type="scientific">Mytilinidion resinicola</name>
    <dbReference type="NCBI Taxonomy" id="574789"/>
    <lineage>
        <taxon>Eukaryota</taxon>
        <taxon>Fungi</taxon>
        <taxon>Dikarya</taxon>
        <taxon>Ascomycota</taxon>
        <taxon>Pezizomycotina</taxon>
        <taxon>Dothideomycetes</taxon>
        <taxon>Pleosporomycetidae</taxon>
        <taxon>Mytilinidiales</taxon>
        <taxon>Mytilinidiaceae</taxon>
        <taxon>Mytilinidion</taxon>
    </lineage>
</organism>
<evidence type="ECO:0000313" key="4">
    <source>
        <dbReference type="RefSeq" id="XP_033578936.1"/>
    </source>
</evidence>
<feature type="compositionally biased region" description="Polar residues" evidence="1">
    <location>
        <begin position="286"/>
        <end position="296"/>
    </location>
</feature>
<protein>
    <submittedName>
        <fullName evidence="2 4">Uncharacterized protein</fullName>
    </submittedName>
</protein>
<dbReference type="Proteomes" id="UP000504636">
    <property type="component" value="Unplaced"/>
</dbReference>
<sequence length="296" mass="34037">MESYVTTMLTETAKYEKIQRKKKVMGETFLNAASLNKWLTDHFDKQEEESMRRLYLDPVEITPEVTERTREYLIKLASSILAYFKKPGIDKDPALYRRACFQLAVTLGHEMSHAINFLRFSGSRIGKDFEDKEHIFHSVGDPQAEEGNAWEMSTFGYLNACFPGTEDRDDVVPNYGLSAHNWAEGLGNESTWVEIERTNEIPKLDLTSTLQARATRKRRSKTLFTYELLPPPDLPETVGQTSTAQTIDPAERDRSSQDETGEDATRITRKQNRRTREEQARGFQPQEINTTSKQQN</sequence>